<dbReference type="GO" id="GO:0046872">
    <property type="term" value="F:metal ion binding"/>
    <property type="evidence" value="ECO:0007669"/>
    <property type="project" value="UniProtKB-KW"/>
</dbReference>
<proteinExistence type="predicted"/>
<keyword evidence="10" id="KW-1185">Reference proteome</keyword>
<evidence type="ECO:0000256" key="2">
    <source>
        <dbReference type="ARBA" id="ARBA00022485"/>
    </source>
</evidence>
<reference evidence="9 10" key="1">
    <citation type="submission" date="2016-10" db="EMBL/GenBank/DDBJ databases">
        <title>Complete Genome Sequence of Peptococcaceae strain DCMF.</title>
        <authorList>
            <person name="Edwards R.J."/>
            <person name="Holland S.I."/>
            <person name="Deshpande N.P."/>
            <person name="Wong Y.K."/>
            <person name="Ertan H."/>
            <person name="Manefield M."/>
            <person name="Russell T.L."/>
            <person name="Lee M.J."/>
        </authorList>
    </citation>
    <scope>NUCLEOTIDE SEQUENCE [LARGE SCALE GENOMIC DNA]</scope>
    <source>
        <strain evidence="9 10">DCMF</strain>
    </source>
</reference>
<dbReference type="Pfam" id="PF13237">
    <property type="entry name" value="Fer4_10"/>
    <property type="match status" value="1"/>
</dbReference>
<feature type="domain" description="4Fe-4S ferredoxin-type" evidence="8">
    <location>
        <begin position="32"/>
        <end position="60"/>
    </location>
</feature>
<dbReference type="AlphaFoldDB" id="A0A3G1KY24"/>
<dbReference type="PANTHER" id="PTHR43687:SF6">
    <property type="entry name" value="L-ASPARTATE SEMIALDEHYDE SULFURTRANSFERASE IRON-SULFUR SUBUNIT"/>
    <property type="match status" value="1"/>
</dbReference>
<dbReference type="InterPro" id="IPR017900">
    <property type="entry name" value="4Fe4S_Fe_S_CS"/>
</dbReference>
<dbReference type="InterPro" id="IPR050572">
    <property type="entry name" value="Fe-S_Ferredoxin"/>
</dbReference>
<evidence type="ECO:0000313" key="10">
    <source>
        <dbReference type="Proteomes" id="UP000323521"/>
    </source>
</evidence>
<gene>
    <name evidence="9" type="ORF">DCMF_23755</name>
</gene>
<sequence>MYLVNINTDKCTGCGACVENCPVEYLALEEGKATIVGDECQGCESCVAVCPSEAVSVQEL</sequence>
<keyword evidence="1" id="KW-0813">Transport</keyword>
<dbReference type="RefSeq" id="WP_148136718.1">
    <property type="nucleotide sequence ID" value="NZ_CP017634.1"/>
</dbReference>
<dbReference type="PANTHER" id="PTHR43687">
    <property type="entry name" value="ADENYLYLSULFATE REDUCTASE, BETA SUBUNIT"/>
    <property type="match status" value="1"/>
</dbReference>
<keyword evidence="7" id="KW-0411">Iron-sulfur</keyword>
<evidence type="ECO:0000256" key="5">
    <source>
        <dbReference type="ARBA" id="ARBA00022982"/>
    </source>
</evidence>
<accession>A0A3G1KY24</accession>
<keyword evidence="6" id="KW-0408">Iron</keyword>
<dbReference type="InterPro" id="IPR017896">
    <property type="entry name" value="4Fe4S_Fe-S-bd"/>
</dbReference>
<keyword evidence="3" id="KW-0479">Metal-binding</keyword>
<dbReference type="SUPFAM" id="SSF54862">
    <property type="entry name" value="4Fe-4S ferredoxins"/>
    <property type="match status" value="1"/>
</dbReference>
<dbReference type="Gene3D" id="3.30.70.20">
    <property type="match status" value="1"/>
</dbReference>
<keyword evidence="2" id="KW-0004">4Fe-4S</keyword>
<organism evidence="9 10">
    <name type="scientific">Formimonas warabiya</name>
    <dbReference type="NCBI Taxonomy" id="1761012"/>
    <lineage>
        <taxon>Bacteria</taxon>
        <taxon>Bacillati</taxon>
        <taxon>Bacillota</taxon>
        <taxon>Clostridia</taxon>
        <taxon>Eubacteriales</taxon>
        <taxon>Peptococcaceae</taxon>
        <taxon>Candidatus Formimonas</taxon>
    </lineage>
</organism>
<evidence type="ECO:0000259" key="8">
    <source>
        <dbReference type="PROSITE" id="PS51379"/>
    </source>
</evidence>
<dbReference type="KEGG" id="fwa:DCMF_23755"/>
<evidence type="ECO:0000256" key="6">
    <source>
        <dbReference type="ARBA" id="ARBA00023004"/>
    </source>
</evidence>
<dbReference type="EMBL" id="CP017634">
    <property type="protein sequence ID" value="ATW27366.1"/>
    <property type="molecule type" value="Genomic_DNA"/>
</dbReference>
<feature type="domain" description="4Fe-4S ferredoxin-type" evidence="8">
    <location>
        <begin position="2"/>
        <end position="31"/>
    </location>
</feature>
<dbReference type="OrthoDB" id="9807879at2"/>
<dbReference type="PROSITE" id="PS00198">
    <property type="entry name" value="4FE4S_FER_1"/>
    <property type="match status" value="2"/>
</dbReference>
<evidence type="ECO:0000256" key="4">
    <source>
        <dbReference type="ARBA" id="ARBA00022737"/>
    </source>
</evidence>
<keyword evidence="5" id="KW-0249">Electron transport</keyword>
<dbReference type="PROSITE" id="PS51379">
    <property type="entry name" value="4FE4S_FER_2"/>
    <property type="match status" value="2"/>
</dbReference>
<name>A0A3G1KY24_FORW1</name>
<evidence type="ECO:0000256" key="7">
    <source>
        <dbReference type="ARBA" id="ARBA00023014"/>
    </source>
</evidence>
<evidence type="ECO:0000256" key="3">
    <source>
        <dbReference type="ARBA" id="ARBA00022723"/>
    </source>
</evidence>
<dbReference type="GO" id="GO:0051539">
    <property type="term" value="F:4 iron, 4 sulfur cluster binding"/>
    <property type="evidence" value="ECO:0007669"/>
    <property type="project" value="UniProtKB-KW"/>
</dbReference>
<keyword evidence="4" id="KW-0677">Repeat</keyword>
<evidence type="ECO:0000313" key="9">
    <source>
        <dbReference type="EMBL" id="ATW27366.1"/>
    </source>
</evidence>
<protein>
    <submittedName>
        <fullName evidence="9">Ferredoxin</fullName>
    </submittedName>
</protein>
<evidence type="ECO:0000256" key="1">
    <source>
        <dbReference type="ARBA" id="ARBA00022448"/>
    </source>
</evidence>
<dbReference type="Proteomes" id="UP000323521">
    <property type="component" value="Chromosome"/>
</dbReference>